<dbReference type="InterPro" id="IPR016187">
    <property type="entry name" value="CTDL_fold"/>
</dbReference>
<dbReference type="InterPro" id="IPR016186">
    <property type="entry name" value="C-type_lectin-like/link_sf"/>
</dbReference>
<keyword evidence="1" id="KW-0675">Receptor</keyword>
<dbReference type="PROSITE" id="PS00615">
    <property type="entry name" value="C_TYPE_LECTIN_1"/>
    <property type="match status" value="1"/>
</dbReference>
<name>K1QSM5_MAGGI</name>
<dbReference type="Gene3D" id="3.10.100.10">
    <property type="entry name" value="Mannose-Binding Protein A, subunit A"/>
    <property type="match status" value="2"/>
</dbReference>
<dbReference type="PROSITE" id="PS50041">
    <property type="entry name" value="C_TYPE_LECTIN_2"/>
    <property type="match status" value="1"/>
</dbReference>
<dbReference type="InterPro" id="IPR001304">
    <property type="entry name" value="C-type_lectin-like"/>
</dbReference>
<dbReference type="EMBL" id="JH819096">
    <property type="protein sequence ID" value="EKC36613.1"/>
    <property type="molecule type" value="Genomic_DNA"/>
</dbReference>
<reference evidence="1" key="1">
    <citation type="journal article" date="2012" name="Nature">
        <title>The oyster genome reveals stress adaptation and complexity of shell formation.</title>
        <authorList>
            <person name="Zhang G."/>
            <person name="Fang X."/>
            <person name="Guo X."/>
            <person name="Li L."/>
            <person name="Luo R."/>
            <person name="Xu F."/>
            <person name="Yang P."/>
            <person name="Zhang L."/>
            <person name="Wang X."/>
            <person name="Qi H."/>
            <person name="Xiong Z."/>
            <person name="Que H."/>
            <person name="Xie Y."/>
            <person name="Holland P.W."/>
            <person name="Paps J."/>
            <person name="Zhu Y."/>
            <person name="Wu F."/>
            <person name="Chen Y."/>
            <person name="Wang J."/>
            <person name="Peng C."/>
            <person name="Meng J."/>
            <person name="Yang L."/>
            <person name="Liu J."/>
            <person name="Wen B."/>
            <person name="Zhang N."/>
            <person name="Huang Z."/>
            <person name="Zhu Q."/>
            <person name="Feng Y."/>
            <person name="Mount A."/>
            <person name="Hedgecock D."/>
            <person name="Xu Z."/>
            <person name="Liu Y."/>
            <person name="Domazet-Loso T."/>
            <person name="Du Y."/>
            <person name="Sun X."/>
            <person name="Zhang S."/>
            <person name="Liu B."/>
            <person name="Cheng P."/>
            <person name="Jiang X."/>
            <person name="Li J."/>
            <person name="Fan D."/>
            <person name="Wang W."/>
            <person name="Fu W."/>
            <person name="Wang T."/>
            <person name="Wang B."/>
            <person name="Zhang J."/>
            <person name="Peng Z."/>
            <person name="Li Y."/>
            <person name="Li N."/>
            <person name="Wang J."/>
            <person name="Chen M."/>
            <person name="He Y."/>
            <person name="Tan F."/>
            <person name="Song X."/>
            <person name="Zheng Q."/>
            <person name="Huang R."/>
            <person name="Yang H."/>
            <person name="Du X."/>
            <person name="Chen L."/>
            <person name="Yang M."/>
            <person name="Gaffney P.M."/>
            <person name="Wang S."/>
            <person name="Luo L."/>
            <person name="She Z."/>
            <person name="Ming Y."/>
            <person name="Huang W."/>
            <person name="Zhang S."/>
            <person name="Huang B."/>
            <person name="Zhang Y."/>
            <person name="Qu T."/>
            <person name="Ni P."/>
            <person name="Miao G."/>
            <person name="Wang J."/>
            <person name="Wang Q."/>
            <person name="Steinberg C.E."/>
            <person name="Wang H."/>
            <person name="Li N."/>
            <person name="Qian L."/>
            <person name="Zhang G."/>
            <person name="Li Y."/>
            <person name="Yang H."/>
            <person name="Liu X."/>
            <person name="Wang J."/>
            <person name="Yin Y."/>
            <person name="Wang J."/>
        </authorList>
    </citation>
    <scope>NUCLEOTIDE SEQUENCE [LARGE SCALE GENOMIC DNA]</scope>
    <source>
        <strain evidence="1">05x7-T-G4-1.051#20</strain>
    </source>
</reference>
<evidence type="ECO:0000313" key="1">
    <source>
        <dbReference type="EMBL" id="EKC36613.1"/>
    </source>
</evidence>
<dbReference type="InParanoid" id="K1QSM5"/>
<organism evidence="1">
    <name type="scientific">Magallana gigas</name>
    <name type="common">Pacific oyster</name>
    <name type="synonym">Crassostrea gigas</name>
    <dbReference type="NCBI Taxonomy" id="29159"/>
    <lineage>
        <taxon>Eukaryota</taxon>
        <taxon>Metazoa</taxon>
        <taxon>Spiralia</taxon>
        <taxon>Lophotrochozoa</taxon>
        <taxon>Mollusca</taxon>
        <taxon>Bivalvia</taxon>
        <taxon>Autobranchia</taxon>
        <taxon>Pteriomorphia</taxon>
        <taxon>Ostreida</taxon>
        <taxon>Ostreoidea</taxon>
        <taxon>Ostreidae</taxon>
        <taxon>Magallana</taxon>
    </lineage>
</organism>
<sequence length="226" mass="25075">MGGDLLSINSLQEHYFISGGLSGKSGEENCIAMSAPSAWWYDDYCSTLHGSICKKRAGQVYGCPGEEWSGYRLSCFFVARNKTAWSEAQSYCKAAGGDLASILDEGEQAFVHSLLPKRAREEDGFCVSMSANHPVGLWSTFNCTTLSSFICEFPRVGFTTPTTAPPTTTLPKSCETGWLELDGNCYKIFPPESWMEGRDSCRRMGAELVSIHTDEENEFVFRRFVE</sequence>
<dbReference type="CDD" id="cd00037">
    <property type="entry name" value="CLECT"/>
    <property type="match status" value="2"/>
</dbReference>
<dbReference type="Pfam" id="PF00059">
    <property type="entry name" value="Lectin_C"/>
    <property type="match status" value="1"/>
</dbReference>
<dbReference type="InterPro" id="IPR050111">
    <property type="entry name" value="C-type_lectin/snaclec_domain"/>
</dbReference>
<gene>
    <name evidence="1" type="ORF">CGI_10013598</name>
</gene>
<dbReference type="SUPFAM" id="SSF56436">
    <property type="entry name" value="C-type lectin-like"/>
    <property type="match status" value="3"/>
</dbReference>
<dbReference type="SMART" id="SM00034">
    <property type="entry name" value="CLECT"/>
    <property type="match status" value="1"/>
</dbReference>
<dbReference type="HOGENOM" id="CLU_1225848_0_0_1"/>
<dbReference type="InterPro" id="IPR018378">
    <property type="entry name" value="C-type_lectin_CS"/>
</dbReference>
<protein>
    <submittedName>
        <fullName evidence="1">C-type mannose receptor 2</fullName>
    </submittedName>
</protein>
<dbReference type="AlphaFoldDB" id="K1QSM5"/>
<dbReference type="PANTHER" id="PTHR22803">
    <property type="entry name" value="MANNOSE, PHOSPHOLIPASE, LECTIN RECEPTOR RELATED"/>
    <property type="match status" value="1"/>
</dbReference>
<accession>K1QSM5</accession>
<proteinExistence type="predicted"/>